<keyword evidence="3" id="KW-0633">Potassium transport</keyword>
<keyword evidence="11 14" id="KW-0407">Ion channel</keyword>
<sequence length="292" mass="32799">MSDPKPAQEKKPQTWREQMYEIIFEADTPAGKLFDVVLLIAILVSILVIMLESVKSFDAKYDRQFSIAEWFFTILFTIEYVARIICARRPLRYIFSFYGVVDLLSILPTYLIFLASVDTVDMQRLGVIRALRLLRVFRIFKLGHMLTGASELRHAIWTSRSKIIVFLTTVLIAVVIEGAALHLVEDNAQREANLNGFDSIPESMYWAIVTMTTVGYGDVTPITPLGKCLAAMIMFFGYSLIIVPTGIVSAELAHSGSKSDSSRITTQVCPECMKEGHDSNAIFCKFCGSRLN</sequence>
<dbReference type="GO" id="GO:0001508">
    <property type="term" value="P:action potential"/>
    <property type="evidence" value="ECO:0007669"/>
    <property type="project" value="TreeGrafter"/>
</dbReference>
<feature type="domain" description="Ion transport" evidence="13">
    <location>
        <begin position="32"/>
        <end position="257"/>
    </location>
</feature>
<dbReference type="SUPFAM" id="SSF81324">
    <property type="entry name" value="Voltage-gated potassium channels"/>
    <property type="match status" value="1"/>
</dbReference>
<dbReference type="AlphaFoldDB" id="A0A517RJE9"/>
<reference evidence="14 15" key="1">
    <citation type="submission" date="2019-02" db="EMBL/GenBank/DDBJ databases">
        <title>Deep-cultivation of Planctomycetes and their phenomic and genomic characterization uncovers novel biology.</title>
        <authorList>
            <person name="Wiegand S."/>
            <person name="Jogler M."/>
            <person name="Boedeker C."/>
            <person name="Pinto D."/>
            <person name="Vollmers J."/>
            <person name="Rivas-Marin E."/>
            <person name="Kohn T."/>
            <person name="Peeters S.H."/>
            <person name="Heuer A."/>
            <person name="Rast P."/>
            <person name="Oberbeckmann S."/>
            <person name="Bunk B."/>
            <person name="Jeske O."/>
            <person name="Meyerdierks A."/>
            <person name="Storesund J.E."/>
            <person name="Kallscheuer N."/>
            <person name="Luecker S."/>
            <person name="Lage O.M."/>
            <person name="Pohl T."/>
            <person name="Merkel B.J."/>
            <person name="Hornburger P."/>
            <person name="Mueller R.-W."/>
            <person name="Bruemmer F."/>
            <person name="Labrenz M."/>
            <person name="Spormann A.M."/>
            <person name="Op den Camp H."/>
            <person name="Overmann J."/>
            <person name="Amann R."/>
            <person name="Jetten M.S.M."/>
            <person name="Mascher T."/>
            <person name="Medema M.H."/>
            <person name="Devos D.P."/>
            <person name="Kaster A.-K."/>
            <person name="Ovreas L."/>
            <person name="Rohde M."/>
            <person name="Galperin M.Y."/>
            <person name="Jogler C."/>
        </authorList>
    </citation>
    <scope>NUCLEOTIDE SEQUENCE [LARGE SCALE GENOMIC DNA]</scope>
    <source>
        <strain evidence="14 15">Pan241w</strain>
    </source>
</reference>
<dbReference type="PRINTS" id="PR00169">
    <property type="entry name" value="KCHANNEL"/>
</dbReference>
<proteinExistence type="predicted"/>
<name>A0A517RJE9_9PLAN</name>
<evidence type="ECO:0000256" key="5">
    <source>
        <dbReference type="ARBA" id="ARBA00022826"/>
    </source>
</evidence>
<keyword evidence="7" id="KW-0630">Potassium</keyword>
<dbReference type="RefSeq" id="WP_145219112.1">
    <property type="nucleotide sequence ID" value="NZ_CP036269.1"/>
</dbReference>
<dbReference type="Gene3D" id="1.20.120.350">
    <property type="entry name" value="Voltage-gated potassium channels. Chain C"/>
    <property type="match status" value="1"/>
</dbReference>
<dbReference type="Pfam" id="PF00520">
    <property type="entry name" value="Ion_trans"/>
    <property type="match status" value="1"/>
</dbReference>
<evidence type="ECO:0000313" key="14">
    <source>
        <dbReference type="EMBL" id="QDT43999.1"/>
    </source>
</evidence>
<evidence type="ECO:0000256" key="12">
    <source>
        <dbReference type="SAM" id="Phobius"/>
    </source>
</evidence>
<accession>A0A517RJE9</accession>
<keyword evidence="2" id="KW-0813">Transport</keyword>
<dbReference type="OrthoDB" id="9810759at2"/>
<dbReference type="PANTHER" id="PTHR11537">
    <property type="entry name" value="VOLTAGE-GATED POTASSIUM CHANNEL"/>
    <property type="match status" value="1"/>
</dbReference>
<keyword evidence="10 12" id="KW-0472">Membrane</keyword>
<organism evidence="14 15">
    <name type="scientific">Gimesia alba</name>
    <dbReference type="NCBI Taxonomy" id="2527973"/>
    <lineage>
        <taxon>Bacteria</taxon>
        <taxon>Pseudomonadati</taxon>
        <taxon>Planctomycetota</taxon>
        <taxon>Planctomycetia</taxon>
        <taxon>Planctomycetales</taxon>
        <taxon>Planctomycetaceae</taxon>
        <taxon>Gimesia</taxon>
    </lineage>
</organism>
<dbReference type="Proteomes" id="UP000317171">
    <property type="component" value="Chromosome"/>
</dbReference>
<evidence type="ECO:0000259" key="13">
    <source>
        <dbReference type="Pfam" id="PF00520"/>
    </source>
</evidence>
<keyword evidence="9" id="KW-0406">Ion transport</keyword>
<dbReference type="Gene3D" id="1.10.287.70">
    <property type="match status" value="1"/>
</dbReference>
<dbReference type="PANTHER" id="PTHR11537:SF254">
    <property type="entry name" value="POTASSIUM VOLTAGE-GATED CHANNEL PROTEIN SHAB"/>
    <property type="match status" value="1"/>
</dbReference>
<feature type="transmembrane region" description="Helical" evidence="12">
    <location>
        <begin position="163"/>
        <end position="184"/>
    </location>
</feature>
<evidence type="ECO:0000256" key="1">
    <source>
        <dbReference type="ARBA" id="ARBA00004141"/>
    </source>
</evidence>
<dbReference type="InterPro" id="IPR028325">
    <property type="entry name" value="VG_K_chnl"/>
</dbReference>
<keyword evidence="4 12" id="KW-0812">Transmembrane</keyword>
<keyword evidence="15" id="KW-1185">Reference proteome</keyword>
<keyword evidence="5" id="KW-0631">Potassium channel</keyword>
<gene>
    <name evidence="14" type="ORF">Pan241w_41030</name>
</gene>
<evidence type="ECO:0000256" key="10">
    <source>
        <dbReference type="ARBA" id="ARBA00023136"/>
    </source>
</evidence>
<keyword evidence="6" id="KW-0851">Voltage-gated channel</keyword>
<keyword evidence="8 12" id="KW-1133">Transmembrane helix</keyword>
<dbReference type="InterPro" id="IPR005821">
    <property type="entry name" value="Ion_trans_dom"/>
</dbReference>
<feature type="transmembrane region" description="Helical" evidence="12">
    <location>
        <begin position="33"/>
        <end position="51"/>
    </location>
</feature>
<evidence type="ECO:0000256" key="2">
    <source>
        <dbReference type="ARBA" id="ARBA00022448"/>
    </source>
</evidence>
<feature type="transmembrane region" description="Helical" evidence="12">
    <location>
        <begin position="229"/>
        <end position="253"/>
    </location>
</feature>
<evidence type="ECO:0000256" key="9">
    <source>
        <dbReference type="ARBA" id="ARBA00023065"/>
    </source>
</evidence>
<evidence type="ECO:0000256" key="4">
    <source>
        <dbReference type="ARBA" id="ARBA00022692"/>
    </source>
</evidence>
<evidence type="ECO:0000313" key="15">
    <source>
        <dbReference type="Proteomes" id="UP000317171"/>
    </source>
</evidence>
<dbReference type="GO" id="GO:0005249">
    <property type="term" value="F:voltage-gated potassium channel activity"/>
    <property type="evidence" value="ECO:0007669"/>
    <property type="project" value="InterPro"/>
</dbReference>
<evidence type="ECO:0000256" key="11">
    <source>
        <dbReference type="ARBA" id="ARBA00023303"/>
    </source>
</evidence>
<evidence type="ECO:0000256" key="6">
    <source>
        <dbReference type="ARBA" id="ARBA00022882"/>
    </source>
</evidence>
<dbReference type="InterPro" id="IPR027359">
    <property type="entry name" value="Volt_channel_dom_sf"/>
</dbReference>
<protein>
    <submittedName>
        <fullName evidence="14">Cyclic nucleotide-gated potassium channel</fullName>
    </submittedName>
</protein>
<dbReference type="EMBL" id="CP036269">
    <property type="protein sequence ID" value="QDT43999.1"/>
    <property type="molecule type" value="Genomic_DNA"/>
</dbReference>
<feature type="transmembrane region" description="Helical" evidence="12">
    <location>
        <begin position="63"/>
        <end position="82"/>
    </location>
</feature>
<feature type="transmembrane region" description="Helical" evidence="12">
    <location>
        <begin position="94"/>
        <end position="115"/>
    </location>
</feature>
<dbReference type="GO" id="GO:0008076">
    <property type="term" value="C:voltage-gated potassium channel complex"/>
    <property type="evidence" value="ECO:0007669"/>
    <property type="project" value="InterPro"/>
</dbReference>
<evidence type="ECO:0000256" key="3">
    <source>
        <dbReference type="ARBA" id="ARBA00022538"/>
    </source>
</evidence>
<comment type="subcellular location">
    <subcellularLocation>
        <location evidence="1">Membrane</location>
        <topology evidence="1">Multi-pass membrane protein</topology>
    </subcellularLocation>
</comment>
<evidence type="ECO:0000256" key="8">
    <source>
        <dbReference type="ARBA" id="ARBA00022989"/>
    </source>
</evidence>
<evidence type="ECO:0000256" key="7">
    <source>
        <dbReference type="ARBA" id="ARBA00022958"/>
    </source>
</evidence>
<dbReference type="KEGG" id="gaz:Pan241w_41030"/>